<dbReference type="Gene3D" id="3.40.50.720">
    <property type="entry name" value="NAD(P)-binding Rossmann-like Domain"/>
    <property type="match status" value="1"/>
</dbReference>
<dbReference type="PANTHER" id="PTHR44196:SF1">
    <property type="entry name" value="DEHYDROGENASE_REDUCTASE SDR FAMILY MEMBER 7B"/>
    <property type="match status" value="1"/>
</dbReference>
<dbReference type="InterPro" id="IPR036291">
    <property type="entry name" value="NAD(P)-bd_dom_sf"/>
</dbReference>
<gene>
    <name evidence="4" type="ORF">ACFP3V_09015</name>
</gene>
<evidence type="ECO:0000256" key="1">
    <source>
        <dbReference type="ARBA" id="ARBA00006484"/>
    </source>
</evidence>
<comment type="similarity">
    <text evidence="1 3">Belongs to the short-chain dehydrogenases/reductases (SDR) family.</text>
</comment>
<proteinExistence type="inferred from homology"/>
<dbReference type="PANTHER" id="PTHR44196">
    <property type="entry name" value="DEHYDROGENASE/REDUCTASE SDR FAMILY MEMBER 7B"/>
    <property type="match status" value="1"/>
</dbReference>
<organism evidence="4 5">
    <name type="scientific">Streptacidiphilus monticola</name>
    <dbReference type="NCBI Taxonomy" id="2161674"/>
    <lineage>
        <taxon>Bacteria</taxon>
        <taxon>Bacillati</taxon>
        <taxon>Actinomycetota</taxon>
        <taxon>Actinomycetes</taxon>
        <taxon>Kitasatosporales</taxon>
        <taxon>Streptomycetaceae</taxon>
        <taxon>Streptacidiphilus</taxon>
    </lineage>
</organism>
<dbReference type="SUPFAM" id="SSF51735">
    <property type="entry name" value="NAD(P)-binding Rossmann-fold domains"/>
    <property type="match status" value="1"/>
</dbReference>
<dbReference type="PRINTS" id="PR00081">
    <property type="entry name" value="GDHRDH"/>
</dbReference>
<dbReference type="InterPro" id="IPR020904">
    <property type="entry name" value="Sc_DH/Rdtase_CS"/>
</dbReference>
<dbReference type="PROSITE" id="PS00061">
    <property type="entry name" value="ADH_SHORT"/>
    <property type="match status" value="1"/>
</dbReference>
<dbReference type="EC" id="1.-.-.-" evidence="4"/>
<keyword evidence="5" id="KW-1185">Reference proteome</keyword>
<evidence type="ECO:0000256" key="2">
    <source>
        <dbReference type="ARBA" id="ARBA00023002"/>
    </source>
</evidence>
<reference evidence="5" key="1">
    <citation type="journal article" date="2019" name="Int. J. Syst. Evol. Microbiol.">
        <title>The Global Catalogue of Microorganisms (GCM) 10K type strain sequencing project: providing services to taxonomists for standard genome sequencing and annotation.</title>
        <authorList>
            <consortium name="The Broad Institute Genomics Platform"/>
            <consortium name="The Broad Institute Genome Sequencing Center for Infectious Disease"/>
            <person name="Wu L."/>
            <person name="Ma J."/>
        </authorList>
    </citation>
    <scope>NUCLEOTIDE SEQUENCE [LARGE SCALE GENOMIC DNA]</scope>
    <source>
        <strain evidence="5">JCM 4816</strain>
    </source>
</reference>
<name>A0ABW1G074_9ACTN</name>
<evidence type="ECO:0000313" key="4">
    <source>
        <dbReference type="EMBL" id="MFC5907360.1"/>
    </source>
</evidence>
<keyword evidence="2 4" id="KW-0560">Oxidoreductase</keyword>
<sequence>MGAGVAVVTGASRGLGRALARALAAEGWSLVLDARDRRALAEVAAEVGGTAVPGDVTDAGHRRELVAAAAGLGGIDLLVNNAGTLGVEPLVPLAEADLDGLRRAFEVNAVASLGLVQEALPLLRASGGAVLNISSEAAAEPYPTWGAYGSSKAAVDLWSAVLGVEEPGLRVWALDPGSMRTEMLTAADAEEAAAAPGPEERAVPAVLRLLADRPESGRYEVGEVLK</sequence>
<evidence type="ECO:0000256" key="3">
    <source>
        <dbReference type="RuleBase" id="RU000363"/>
    </source>
</evidence>
<dbReference type="EMBL" id="JBHSQJ010000031">
    <property type="protein sequence ID" value="MFC5907360.1"/>
    <property type="molecule type" value="Genomic_DNA"/>
</dbReference>
<dbReference type="Pfam" id="PF00106">
    <property type="entry name" value="adh_short"/>
    <property type="match status" value="1"/>
</dbReference>
<comment type="caution">
    <text evidence="4">The sequence shown here is derived from an EMBL/GenBank/DDBJ whole genome shotgun (WGS) entry which is preliminary data.</text>
</comment>
<dbReference type="GO" id="GO:0016491">
    <property type="term" value="F:oxidoreductase activity"/>
    <property type="evidence" value="ECO:0007669"/>
    <property type="project" value="UniProtKB-KW"/>
</dbReference>
<dbReference type="PRINTS" id="PR00080">
    <property type="entry name" value="SDRFAMILY"/>
</dbReference>
<accession>A0ABW1G074</accession>
<dbReference type="InterPro" id="IPR002347">
    <property type="entry name" value="SDR_fam"/>
</dbReference>
<dbReference type="RefSeq" id="WP_380581695.1">
    <property type="nucleotide sequence ID" value="NZ_JBHSQJ010000031.1"/>
</dbReference>
<dbReference type="Proteomes" id="UP001596174">
    <property type="component" value="Unassembled WGS sequence"/>
</dbReference>
<protein>
    <submittedName>
        <fullName evidence="4">SDR family oxidoreductase</fullName>
        <ecNumber evidence="4">1.-.-.-</ecNumber>
    </submittedName>
</protein>
<evidence type="ECO:0000313" key="5">
    <source>
        <dbReference type="Proteomes" id="UP001596174"/>
    </source>
</evidence>